<dbReference type="PRINTS" id="PR00080">
    <property type="entry name" value="SDRFAMILY"/>
</dbReference>
<dbReference type="Pfam" id="PF13561">
    <property type="entry name" value="adh_short_C2"/>
    <property type="match status" value="1"/>
</dbReference>
<organism evidence="3 4">
    <name type="scientific">Sporosarcina newyorkensis</name>
    <dbReference type="NCBI Taxonomy" id="759851"/>
    <lineage>
        <taxon>Bacteria</taxon>
        <taxon>Bacillati</taxon>
        <taxon>Bacillota</taxon>
        <taxon>Bacilli</taxon>
        <taxon>Bacillales</taxon>
        <taxon>Caryophanaceae</taxon>
        <taxon>Sporosarcina</taxon>
    </lineage>
</organism>
<reference evidence="4" key="1">
    <citation type="submission" date="2017-02" db="EMBL/GenBank/DDBJ databases">
        <authorList>
            <person name="Varghese N."/>
            <person name="Submissions S."/>
        </authorList>
    </citation>
    <scope>NUCLEOTIDE SEQUENCE [LARGE SCALE GENOMIC DNA]</scope>
    <source>
        <strain evidence="4">DSM 23966</strain>
    </source>
</reference>
<dbReference type="PRINTS" id="PR00081">
    <property type="entry name" value="GDHRDH"/>
</dbReference>
<evidence type="ECO:0000256" key="1">
    <source>
        <dbReference type="ARBA" id="ARBA00006484"/>
    </source>
</evidence>
<dbReference type="NCBIfam" id="NF009466">
    <property type="entry name" value="PRK12826.1-2"/>
    <property type="match status" value="1"/>
</dbReference>
<sequence length="253" mass="27455">MSEINEKRKVAIVTGAGQGLGLEIAKKFLSEEMKVVFVDVNQQLLNEVKNSADLQPYLSNSKFLQVDVSDVAAIKHSVNEILREWFRIDILVNNAGVRKETSIEDMTEEEWNKILSVNLGGTFFYSQAVLATMKSQKSGRIINISSYGGQAGPLSSGAHYCASKAGQLVLTKTFARSLASQGITVNAVAPAAIETPEMKNIDTNKLAKMKDSIPVQRFGREEEVAGIVSYLASDAAGYITGSTFDINGGLLMR</sequence>
<accession>A0A1T4XY94</accession>
<keyword evidence="4" id="KW-1185">Reference proteome</keyword>
<evidence type="ECO:0000313" key="4">
    <source>
        <dbReference type="Proteomes" id="UP000190042"/>
    </source>
</evidence>
<dbReference type="AlphaFoldDB" id="A0A1T4XY94"/>
<name>A0A1T4XY94_9BACL</name>
<dbReference type="GO" id="GO:0016616">
    <property type="term" value="F:oxidoreductase activity, acting on the CH-OH group of donors, NAD or NADP as acceptor"/>
    <property type="evidence" value="ECO:0007669"/>
    <property type="project" value="TreeGrafter"/>
</dbReference>
<protein>
    <submittedName>
        <fullName evidence="3">3-oxoacyl-[acyl-carrier protein] reductase</fullName>
    </submittedName>
</protein>
<dbReference type="FunFam" id="3.40.50.720:FF:000173">
    <property type="entry name" value="3-oxoacyl-[acyl-carrier protein] reductase"/>
    <property type="match status" value="1"/>
</dbReference>
<dbReference type="PANTHER" id="PTHR42760">
    <property type="entry name" value="SHORT-CHAIN DEHYDROGENASES/REDUCTASES FAMILY MEMBER"/>
    <property type="match status" value="1"/>
</dbReference>
<comment type="similarity">
    <text evidence="1">Belongs to the short-chain dehydrogenases/reductases (SDR) family.</text>
</comment>
<gene>
    <name evidence="3" type="ORF">SAMN04244570_1429</name>
</gene>
<dbReference type="Gene3D" id="3.40.50.720">
    <property type="entry name" value="NAD(P)-binding Rossmann-like Domain"/>
    <property type="match status" value="1"/>
</dbReference>
<dbReference type="Proteomes" id="UP000190042">
    <property type="component" value="Unassembled WGS sequence"/>
</dbReference>
<dbReference type="InterPro" id="IPR002347">
    <property type="entry name" value="SDR_fam"/>
</dbReference>
<dbReference type="RefSeq" id="WP_078817084.1">
    <property type="nucleotide sequence ID" value="NZ_FUYJ01000002.1"/>
</dbReference>
<dbReference type="PANTHER" id="PTHR42760:SF133">
    <property type="entry name" value="3-OXOACYL-[ACYL-CARRIER-PROTEIN] REDUCTASE"/>
    <property type="match status" value="1"/>
</dbReference>
<dbReference type="SUPFAM" id="SSF51735">
    <property type="entry name" value="NAD(P)-binding Rossmann-fold domains"/>
    <property type="match status" value="1"/>
</dbReference>
<evidence type="ECO:0000313" key="3">
    <source>
        <dbReference type="EMBL" id="SKA94500.1"/>
    </source>
</evidence>
<dbReference type="EMBL" id="FUYJ01000002">
    <property type="protein sequence ID" value="SKA94500.1"/>
    <property type="molecule type" value="Genomic_DNA"/>
</dbReference>
<proteinExistence type="inferred from homology"/>
<evidence type="ECO:0000256" key="2">
    <source>
        <dbReference type="ARBA" id="ARBA00023002"/>
    </source>
</evidence>
<keyword evidence="2" id="KW-0560">Oxidoreductase</keyword>
<dbReference type="InterPro" id="IPR036291">
    <property type="entry name" value="NAD(P)-bd_dom_sf"/>
</dbReference>